<dbReference type="Proteomes" id="UP000638014">
    <property type="component" value="Unassembled WGS sequence"/>
</dbReference>
<dbReference type="InterPro" id="IPR053195">
    <property type="entry name" value="Bax-like"/>
</dbReference>
<keyword evidence="3" id="KW-1185">Reference proteome</keyword>
<dbReference type="PANTHER" id="PTHR40572">
    <property type="entry name" value="PROTEIN BAX"/>
    <property type="match status" value="1"/>
</dbReference>
<gene>
    <name evidence="2" type="ORF">IC617_01450</name>
</gene>
<comment type="caution">
    <text evidence="2">The sequence shown here is derived from an EMBL/GenBank/DDBJ whole genome shotgun (WGS) entry which is preliminary data.</text>
</comment>
<protein>
    <submittedName>
        <fullName evidence="2">Glucosaminidase domain-containing protein</fullName>
    </submittedName>
</protein>
<dbReference type="GO" id="GO:0004040">
    <property type="term" value="F:amidase activity"/>
    <property type="evidence" value="ECO:0007669"/>
    <property type="project" value="InterPro"/>
</dbReference>
<reference evidence="2" key="1">
    <citation type="submission" date="2020-09" db="EMBL/GenBank/DDBJ databases">
        <title>A novel bacterium of genus Neiella, isolated from South China Sea.</title>
        <authorList>
            <person name="Huang H."/>
            <person name="Mo K."/>
            <person name="Hu Y."/>
        </authorList>
    </citation>
    <scope>NUCLEOTIDE SEQUENCE</scope>
    <source>
        <strain evidence="2">HB171785</strain>
    </source>
</reference>
<dbReference type="AlphaFoldDB" id="A0A8J6UI48"/>
<evidence type="ECO:0000313" key="2">
    <source>
        <dbReference type="EMBL" id="MBD1388083.1"/>
    </source>
</evidence>
<evidence type="ECO:0000313" key="3">
    <source>
        <dbReference type="Proteomes" id="UP000638014"/>
    </source>
</evidence>
<dbReference type="Pfam" id="PF01832">
    <property type="entry name" value="Glucosaminidase"/>
    <property type="match status" value="1"/>
</dbReference>
<accession>A0A8J6UI48</accession>
<proteinExistence type="predicted"/>
<name>A0A8J6UI48_9GAMM</name>
<feature type="domain" description="Mannosyl-glycoprotein endo-beta-N-acetylglucosamidase-like" evidence="1">
    <location>
        <begin position="128"/>
        <end position="253"/>
    </location>
</feature>
<dbReference type="Gene3D" id="1.10.530.10">
    <property type="match status" value="1"/>
</dbReference>
<organism evidence="2 3">
    <name type="scientific">Neiella litorisoli</name>
    <dbReference type="NCBI Taxonomy" id="2771431"/>
    <lineage>
        <taxon>Bacteria</taxon>
        <taxon>Pseudomonadati</taxon>
        <taxon>Pseudomonadota</taxon>
        <taxon>Gammaproteobacteria</taxon>
        <taxon>Alteromonadales</taxon>
        <taxon>Echinimonadaceae</taxon>
        <taxon>Neiella</taxon>
    </lineage>
</organism>
<evidence type="ECO:0000259" key="1">
    <source>
        <dbReference type="Pfam" id="PF01832"/>
    </source>
</evidence>
<sequence>MQLSHQRLIRVALVCLVLLTVAISLTISLIKPVPPSGLPAIRLTSDAESLPDFSAYPAGPERKQMFADYLAPLVQQTNQHVLNVRQAALGLIAREEPLSLPERRWLLRLCEIYRVNAPCQPSEQLQQELERRINAVPVALALAQGAKESGWGTSRFAQQGNNIFGHWCFQQGCGLVPLNRQAGADHEVAVFDAPLLAVAAYVRNINSHKAYRQVRMQRAQHGLDAHVMVQGLSKYSERGQVYVEEVSFMLKQNQSWLELEPIIPEP</sequence>
<dbReference type="RefSeq" id="WP_191143198.1">
    <property type="nucleotide sequence ID" value="NZ_JACXAF010000001.1"/>
</dbReference>
<dbReference type="EMBL" id="JACXAF010000001">
    <property type="protein sequence ID" value="MBD1388083.1"/>
    <property type="molecule type" value="Genomic_DNA"/>
</dbReference>
<dbReference type="PANTHER" id="PTHR40572:SF1">
    <property type="entry name" value="PROTEIN BAX"/>
    <property type="match status" value="1"/>
</dbReference>
<dbReference type="InterPro" id="IPR002901">
    <property type="entry name" value="MGlyc_endo_b_GlcNAc-like_dom"/>
</dbReference>